<evidence type="ECO:0000313" key="8">
    <source>
        <dbReference type="EMBL" id="MBI4596248.1"/>
    </source>
</evidence>
<dbReference type="PANTHER" id="PTHR32322">
    <property type="entry name" value="INNER MEMBRANE TRANSPORTER"/>
    <property type="match status" value="1"/>
</dbReference>
<feature type="transmembrane region" description="Helical" evidence="6">
    <location>
        <begin position="248"/>
        <end position="265"/>
    </location>
</feature>
<feature type="domain" description="EamA" evidence="7">
    <location>
        <begin position="7"/>
        <end position="139"/>
    </location>
</feature>
<comment type="subcellular location">
    <subcellularLocation>
        <location evidence="1">Membrane</location>
        <topology evidence="1">Multi-pass membrane protein</topology>
    </subcellularLocation>
</comment>
<organism evidence="8 9">
    <name type="scientific">Tectimicrobiota bacterium</name>
    <dbReference type="NCBI Taxonomy" id="2528274"/>
    <lineage>
        <taxon>Bacteria</taxon>
        <taxon>Pseudomonadati</taxon>
        <taxon>Nitrospinota/Tectimicrobiota group</taxon>
        <taxon>Candidatus Tectimicrobiota</taxon>
    </lineage>
</organism>
<keyword evidence="3 6" id="KW-0812">Transmembrane</keyword>
<evidence type="ECO:0000256" key="5">
    <source>
        <dbReference type="ARBA" id="ARBA00023136"/>
    </source>
</evidence>
<evidence type="ECO:0000256" key="3">
    <source>
        <dbReference type="ARBA" id="ARBA00022692"/>
    </source>
</evidence>
<dbReference type="SUPFAM" id="SSF103481">
    <property type="entry name" value="Multidrug resistance efflux transporter EmrE"/>
    <property type="match status" value="2"/>
</dbReference>
<feature type="transmembrane region" description="Helical" evidence="6">
    <location>
        <begin position="123"/>
        <end position="144"/>
    </location>
</feature>
<feature type="transmembrane region" description="Helical" evidence="6">
    <location>
        <begin position="67"/>
        <end position="88"/>
    </location>
</feature>
<sequence length="291" mass="31702">MTVTRTYGLLLLVIVLWAGNFPIAKLGLTEIGPITLAATRAALATPLLLLMTRLSGKPIPKFTRVDYRVFLLISLTGLVGNTTIWFWGMKYTSPAAAGVLGAASPVVVSLAGALFLGDRLSRWNAAGVVFTTAAVLLTVCRGSLDMLRTLSFNRGDFIIMSSQMAWVFYTLYSRANRSHLSPLVIQTGAYLVSLAILAPLCLLEEPWVTLPHSSWRAWVAIVYTAIPVTVGHLWYYQVVRSIGAGRTAVFMNLMPFAVLTLSWAVLGEVIYWYHAVGAVLVIAGVALVTRR</sequence>
<dbReference type="InterPro" id="IPR050638">
    <property type="entry name" value="AA-Vitamin_Transporters"/>
</dbReference>
<dbReference type="PANTHER" id="PTHR32322:SF2">
    <property type="entry name" value="EAMA DOMAIN-CONTAINING PROTEIN"/>
    <property type="match status" value="1"/>
</dbReference>
<evidence type="ECO:0000256" key="6">
    <source>
        <dbReference type="SAM" id="Phobius"/>
    </source>
</evidence>
<feature type="domain" description="EamA" evidence="7">
    <location>
        <begin position="154"/>
        <end position="289"/>
    </location>
</feature>
<dbReference type="InterPro" id="IPR037185">
    <property type="entry name" value="EmrE-like"/>
</dbReference>
<comment type="similarity">
    <text evidence="2">Belongs to the EamA transporter family.</text>
</comment>
<keyword evidence="5 6" id="KW-0472">Membrane</keyword>
<dbReference type="GO" id="GO:0016020">
    <property type="term" value="C:membrane"/>
    <property type="evidence" value="ECO:0007669"/>
    <property type="project" value="UniProtKB-SubCell"/>
</dbReference>
<feature type="transmembrane region" description="Helical" evidence="6">
    <location>
        <begin position="34"/>
        <end position="55"/>
    </location>
</feature>
<name>A0A933LQJ7_UNCTE</name>
<gene>
    <name evidence="8" type="ORF">HY730_07740</name>
</gene>
<evidence type="ECO:0000256" key="2">
    <source>
        <dbReference type="ARBA" id="ARBA00007362"/>
    </source>
</evidence>
<feature type="transmembrane region" description="Helical" evidence="6">
    <location>
        <begin position="7"/>
        <end position="28"/>
    </location>
</feature>
<evidence type="ECO:0000256" key="1">
    <source>
        <dbReference type="ARBA" id="ARBA00004141"/>
    </source>
</evidence>
<protein>
    <submittedName>
        <fullName evidence="8">DMT family transporter</fullName>
    </submittedName>
</protein>
<dbReference type="EMBL" id="JACQWF010000341">
    <property type="protein sequence ID" value="MBI4596248.1"/>
    <property type="molecule type" value="Genomic_DNA"/>
</dbReference>
<feature type="transmembrane region" description="Helical" evidence="6">
    <location>
        <begin position="215"/>
        <end position="236"/>
    </location>
</feature>
<feature type="transmembrane region" description="Helical" evidence="6">
    <location>
        <begin position="150"/>
        <end position="171"/>
    </location>
</feature>
<comment type="caution">
    <text evidence="8">The sequence shown here is derived from an EMBL/GenBank/DDBJ whole genome shotgun (WGS) entry which is preliminary data.</text>
</comment>
<keyword evidence="4 6" id="KW-1133">Transmembrane helix</keyword>
<evidence type="ECO:0000256" key="4">
    <source>
        <dbReference type="ARBA" id="ARBA00022989"/>
    </source>
</evidence>
<dbReference type="Pfam" id="PF00892">
    <property type="entry name" value="EamA"/>
    <property type="match status" value="2"/>
</dbReference>
<feature type="transmembrane region" description="Helical" evidence="6">
    <location>
        <begin position="183"/>
        <end position="203"/>
    </location>
</feature>
<dbReference type="Proteomes" id="UP000772181">
    <property type="component" value="Unassembled WGS sequence"/>
</dbReference>
<dbReference type="InterPro" id="IPR000620">
    <property type="entry name" value="EamA_dom"/>
</dbReference>
<reference evidence="8" key="1">
    <citation type="submission" date="2020-07" db="EMBL/GenBank/DDBJ databases">
        <title>Huge and variable diversity of episymbiotic CPR bacteria and DPANN archaea in groundwater ecosystems.</title>
        <authorList>
            <person name="He C.Y."/>
            <person name="Keren R."/>
            <person name="Whittaker M."/>
            <person name="Farag I.F."/>
            <person name="Doudna J."/>
            <person name="Cate J.H.D."/>
            <person name="Banfield J.F."/>
        </authorList>
    </citation>
    <scope>NUCLEOTIDE SEQUENCE</scope>
    <source>
        <strain evidence="8">NC_groundwater_1482_Ag_S-0.65um_47_24</strain>
    </source>
</reference>
<feature type="transmembrane region" description="Helical" evidence="6">
    <location>
        <begin position="94"/>
        <end position="116"/>
    </location>
</feature>
<dbReference type="AlphaFoldDB" id="A0A933LQJ7"/>
<evidence type="ECO:0000259" key="7">
    <source>
        <dbReference type="Pfam" id="PF00892"/>
    </source>
</evidence>
<evidence type="ECO:0000313" key="9">
    <source>
        <dbReference type="Proteomes" id="UP000772181"/>
    </source>
</evidence>
<proteinExistence type="inferred from homology"/>
<accession>A0A933LQJ7</accession>
<feature type="transmembrane region" description="Helical" evidence="6">
    <location>
        <begin position="271"/>
        <end position="289"/>
    </location>
</feature>